<gene>
    <name evidence="11" type="ORF">MPH_04353</name>
</gene>
<dbReference type="PROSITE" id="PS50106">
    <property type="entry name" value="PDZ"/>
    <property type="match status" value="1"/>
</dbReference>
<evidence type="ECO:0000256" key="5">
    <source>
        <dbReference type="ARBA" id="ARBA00022927"/>
    </source>
</evidence>
<dbReference type="HOGENOM" id="CLU_032667_1_0_1"/>
<feature type="domain" description="PDZ" evidence="10">
    <location>
        <begin position="109"/>
        <end position="193"/>
    </location>
</feature>
<organism evidence="11 12">
    <name type="scientific">Macrophomina phaseolina (strain MS6)</name>
    <name type="common">Charcoal rot fungus</name>
    <dbReference type="NCBI Taxonomy" id="1126212"/>
    <lineage>
        <taxon>Eukaryota</taxon>
        <taxon>Fungi</taxon>
        <taxon>Dikarya</taxon>
        <taxon>Ascomycota</taxon>
        <taxon>Pezizomycotina</taxon>
        <taxon>Dothideomycetes</taxon>
        <taxon>Dothideomycetes incertae sedis</taxon>
        <taxon>Botryosphaeriales</taxon>
        <taxon>Botryosphaeriaceae</taxon>
        <taxon>Macrophomina</taxon>
    </lineage>
</organism>
<dbReference type="InterPro" id="IPR001806">
    <property type="entry name" value="Small_GTPase"/>
</dbReference>
<dbReference type="InterPro" id="IPR036034">
    <property type="entry name" value="PDZ_sf"/>
</dbReference>
<dbReference type="OrthoDB" id="48625at2759"/>
<dbReference type="PANTHER" id="PTHR24071:SF0">
    <property type="entry name" value="GTP-BINDING NUCLEAR PROTEIN RAN"/>
    <property type="match status" value="1"/>
</dbReference>
<dbReference type="Proteomes" id="UP000007129">
    <property type="component" value="Unassembled WGS sequence"/>
</dbReference>
<dbReference type="NCBIfam" id="TIGR00231">
    <property type="entry name" value="small_GTP"/>
    <property type="match status" value="1"/>
</dbReference>
<accession>K2S041</accession>
<dbReference type="VEuPathDB" id="FungiDB:MPH_04353"/>
<dbReference type="GO" id="GO:0005737">
    <property type="term" value="C:cytoplasm"/>
    <property type="evidence" value="ECO:0007669"/>
    <property type="project" value="TreeGrafter"/>
</dbReference>
<evidence type="ECO:0000256" key="8">
    <source>
        <dbReference type="RuleBase" id="RU363057"/>
    </source>
</evidence>
<dbReference type="Pfam" id="PF00071">
    <property type="entry name" value="Ras"/>
    <property type="match status" value="1"/>
</dbReference>
<dbReference type="SMART" id="SM00175">
    <property type="entry name" value="RAB"/>
    <property type="match status" value="1"/>
</dbReference>
<dbReference type="PANTHER" id="PTHR24071">
    <property type="entry name" value="RAN GTPASE"/>
    <property type="match status" value="1"/>
</dbReference>
<dbReference type="AlphaFoldDB" id="K2S041"/>
<feature type="region of interest" description="Disordered" evidence="9">
    <location>
        <begin position="1"/>
        <end position="22"/>
    </location>
</feature>
<evidence type="ECO:0000313" key="11">
    <source>
        <dbReference type="EMBL" id="EKG18352.1"/>
    </source>
</evidence>
<dbReference type="Pfam" id="PF18265">
    <property type="entry name" value="Nas2_N"/>
    <property type="match status" value="1"/>
</dbReference>
<dbReference type="SMART" id="SM00174">
    <property type="entry name" value="RHO"/>
    <property type="match status" value="1"/>
</dbReference>
<dbReference type="STRING" id="1126212.K2S041"/>
<keyword evidence="7 8" id="KW-0539">Nucleus</keyword>
<evidence type="ECO:0000256" key="6">
    <source>
        <dbReference type="ARBA" id="ARBA00023134"/>
    </source>
</evidence>
<dbReference type="GO" id="GO:0000054">
    <property type="term" value="P:ribosomal subunit export from nucleus"/>
    <property type="evidence" value="ECO:0007669"/>
    <property type="project" value="TreeGrafter"/>
</dbReference>
<evidence type="ECO:0000256" key="1">
    <source>
        <dbReference type="ARBA" id="ARBA00004123"/>
    </source>
</evidence>
<evidence type="ECO:0000256" key="7">
    <source>
        <dbReference type="ARBA" id="ARBA00023242"/>
    </source>
</evidence>
<dbReference type="Gene3D" id="6.10.140.1710">
    <property type="match status" value="1"/>
</dbReference>
<evidence type="ECO:0000259" key="10">
    <source>
        <dbReference type="PROSITE" id="PS50106"/>
    </source>
</evidence>
<dbReference type="InterPro" id="IPR005225">
    <property type="entry name" value="Small_GTP-bd"/>
</dbReference>
<dbReference type="eggNOG" id="KOG0096">
    <property type="taxonomic scope" value="Eukaryota"/>
</dbReference>
<comment type="subcellular location">
    <subcellularLocation>
        <location evidence="1 8">Nucleus</location>
    </subcellularLocation>
</comment>
<dbReference type="SUPFAM" id="SSF50156">
    <property type="entry name" value="PDZ domain-like"/>
    <property type="match status" value="1"/>
</dbReference>
<dbReference type="eggNOG" id="KOG3129">
    <property type="taxonomic scope" value="Eukaryota"/>
</dbReference>
<comment type="caution">
    <text evidence="11">The sequence shown here is derived from an EMBL/GenBank/DDBJ whole genome shotgun (WGS) entry which is preliminary data.</text>
</comment>
<protein>
    <recommendedName>
        <fullName evidence="8">GTP-binding nuclear protein</fullName>
    </recommendedName>
</protein>
<dbReference type="InterPro" id="IPR040815">
    <property type="entry name" value="Nas2_N"/>
</dbReference>
<dbReference type="SMART" id="SM00176">
    <property type="entry name" value="RAN"/>
    <property type="match status" value="1"/>
</dbReference>
<dbReference type="EMBL" id="AHHD01000208">
    <property type="protein sequence ID" value="EKG18352.1"/>
    <property type="molecule type" value="Genomic_DNA"/>
</dbReference>
<dbReference type="InterPro" id="IPR002041">
    <property type="entry name" value="Ran_GTPase"/>
</dbReference>
<dbReference type="InParanoid" id="K2S041"/>
<keyword evidence="5 8" id="KW-0653">Protein transport</keyword>
<sequence length="486" mass="53638">MGLHMDDLHTPSVAAGPTSRVSNGVAKEDMSLTELMAEKDRVQSELSALSSVLDSHGVNMRTSLTTFDGYPRDDIDIAQIRTTRARIIHLQNDLKGLYDRIEKALHAHHASLREAAEAASAARTTGTAGAAGSSSTDDAALLAPFARVNDVVSGSPADNAGLKAGDKILKFGEVNWMNHEKLSKLAETVAQNVEWRWAEGGFVAREEWAVYYYELWRGNASRIGAGWADIKQAAAIACCLANAIGSLRLGGIFLMLITDPHNKSSDHLTPTLLFCPTTFLEALHSVTVLAFRTTFVKRHLTGEFEKKYIATLGVEVHPLGFTTNLGAIQFDVWDTAGQEKFGGLRDGYYINGQCGIIMFDVTSRITYKNVPNWHRDLVRVCENIPIVLTGNKVDVKERKVKAKTITFHRKKNLQYYDISAKSNYNFEKPFLWLARKLVGNQTLEFVAAPALAPPEVQVDQAVLEQYQKEMEAASNMPLPDEEDADL</sequence>
<dbReference type="CDD" id="cd00877">
    <property type="entry name" value="Ran"/>
    <property type="match status" value="1"/>
</dbReference>
<comment type="function">
    <text evidence="8">GTP-binding protein involved in nucleocytoplasmic transport. Required for the import of protein into the nucleus and also for RNA export. Involved in chromatin condensation and control of cell cycle.</text>
</comment>
<dbReference type="GO" id="GO:0003924">
    <property type="term" value="F:GTPase activity"/>
    <property type="evidence" value="ECO:0007669"/>
    <property type="project" value="InterPro"/>
</dbReference>
<evidence type="ECO:0000313" key="12">
    <source>
        <dbReference type="Proteomes" id="UP000007129"/>
    </source>
</evidence>
<dbReference type="SMART" id="SM00173">
    <property type="entry name" value="RAS"/>
    <property type="match status" value="1"/>
</dbReference>
<dbReference type="PROSITE" id="PS51418">
    <property type="entry name" value="RAN"/>
    <property type="match status" value="1"/>
</dbReference>
<evidence type="ECO:0000256" key="2">
    <source>
        <dbReference type="ARBA" id="ARBA00008028"/>
    </source>
</evidence>
<dbReference type="GO" id="GO:0005634">
    <property type="term" value="C:nucleus"/>
    <property type="evidence" value="ECO:0007669"/>
    <property type="project" value="UniProtKB-SubCell"/>
</dbReference>
<proteinExistence type="inferred from homology"/>
<dbReference type="SUPFAM" id="SSF52540">
    <property type="entry name" value="P-loop containing nucleoside triphosphate hydrolases"/>
    <property type="match status" value="1"/>
</dbReference>
<dbReference type="Gene3D" id="3.40.50.300">
    <property type="entry name" value="P-loop containing nucleotide triphosphate hydrolases"/>
    <property type="match status" value="1"/>
</dbReference>
<dbReference type="GO" id="GO:0005525">
    <property type="term" value="F:GTP binding"/>
    <property type="evidence" value="ECO:0007669"/>
    <property type="project" value="UniProtKB-KW"/>
</dbReference>
<dbReference type="GO" id="GO:0006606">
    <property type="term" value="P:protein import into nucleus"/>
    <property type="evidence" value="ECO:0007669"/>
    <property type="project" value="TreeGrafter"/>
</dbReference>
<dbReference type="Pfam" id="PF17820">
    <property type="entry name" value="PDZ_6"/>
    <property type="match status" value="1"/>
</dbReference>
<keyword evidence="4 8" id="KW-0547">Nucleotide-binding</keyword>
<dbReference type="InterPro" id="IPR027417">
    <property type="entry name" value="P-loop_NTPase"/>
</dbReference>
<dbReference type="PROSITE" id="PS51419">
    <property type="entry name" value="RAB"/>
    <property type="match status" value="1"/>
</dbReference>
<keyword evidence="6 8" id="KW-0342">GTP-binding</keyword>
<evidence type="ECO:0000256" key="9">
    <source>
        <dbReference type="SAM" id="MobiDB-lite"/>
    </source>
</evidence>
<dbReference type="PRINTS" id="PR00627">
    <property type="entry name" value="GTPRANTC4"/>
</dbReference>
<evidence type="ECO:0000256" key="3">
    <source>
        <dbReference type="ARBA" id="ARBA00022448"/>
    </source>
</evidence>
<dbReference type="InterPro" id="IPR001478">
    <property type="entry name" value="PDZ"/>
</dbReference>
<dbReference type="Gene3D" id="2.30.42.10">
    <property type="match status" value="1"/>
</dbReference>
<comment type="similarity">
    <text evidence="2 8">Belongs to the small GTPase superfamily. Ran family.</text>
</comment>
<dbReference type="FunFam" id="3.40.50.300:FF:000131">
    <property type="entry name" value="GTP-binding nuclear protein Ran"/>
    <property type="match status" value="1"/>
</dbReference>
<evidence type="ECO:0000256" key="4">
    <source>
        <dbReference type="ARBA" id="ARBA00022741"/>
    </source>
</evidence>
<dbReference type="InterPro" id="IPR041489">
    <property type="entry name" value="PDZ_6"/>
</dbReference>
<keyword evidence="3 8" id="KW-0813">Transport</keyword>
<name>K2S041_MACPH</name>
<reference evidence="11 12" key="1">
    <citation type="journal article" date="2012" name="BMC Genomics">
        <title>Tools to kill: Genome of one of the most destructive plant pathogenic fungi Macrophomina phaseolina.</title>
        <authorList>
            <person name="Islam M.S."/>
            <person name="Haque M.S."/>
            <person name="Islam M.M."/>
            <person name="Emdad E.M."/>
            <person name="Halim A."/>
            <person name="Hossen Q.M.M."/>
            <person name="Hossain M.Z."/>
            <person name="Ahmed B."/>
            <person name="Rahim S."/>
            <person name="Rahman M.S."/>
            <person name="Alam M.M."/>
            <person name="Hou S."/>
            <person name="Wan X."/>
            <person name="Saito J.A."/>
            <person name="Alam M."/>
        </authorList>
    </citation>
    <scope>NUCLEOTIDE SEQUENCE [LARGE SCALE GENOMIC DNA]</scope>
    <source>
        <strain evidence="11 12">MS6</strain>
    </source>
</reference>